<evidence type="ECO:0000256" key="1">
    <source>
        <dbReference type="ARBA" id="ARBA00004651"/>
    </source>
</evidence>
<evidence type="ECO:0000313" key="14">
    <source>
        <dbReference type="Proteomes" id="UP000660675"/>
    </source>
</evidence>
<keyword evidence="2" id="KW-1003">Cell membrane</keyword>
<evidence type="ECO:0000313" key="13">
    <source>
        <dbReference type="EMBL" id="GGV91625.1"/>
    </source>
</evidence>
<feature type="region of interest" description="Disordered" evidence="9">
    <location>
        <begin position="531"/>
        <end position="570"/>
    </location>
</feature>
<feature type="compositionally biased region" description="Low complexity" evidence="9">
    <location>
        <begin position="541"/>
        <end position="550"/>
    </location>
</feature>
<dbReference type="SUPFAM" id="SSF81296">
    <property type="entry name" value="E set domains"/>
    <property type="match status" value="1"/>
</dbReference>
<accession>A0ABQ2W6M6</accession>
<keyword evidence="3 10" id="KW-0812">Transmembrane</keyword>
<evidence type="ECO:0000256" key="9">
    <source>
        <dbReference type="SAM" id="MobiDB-lite"/>
    </source>
</evidence>
<dbReference type="InterPro" id="IPR032694">
    <property type="entry name" value="CopC/D"/>
</dbReference>
<evidence type="ECO:0000256" key="8">
    <source>
        <dbReference type="ARBA" id="ARBA00023136"/>
    </source>
</evidence>
<gene>
    <name evidence="13" type="ORF">GCM10015535_50480</name>
</gene>
<dbReference type="InterPro" id="IPR014756">
    <property type="entry name" value="Ig_E-set"/>
</dbReference>
<feature type="transmembrane region" description="Helical" evidence="10">
    <location>
        <begin position="362"/>
        <end position="382"/>
    </location>
</feature>
<evidence type="ECO:0000259" key="12">
    <source>
        <dbReference type="Pfam" id="PF05425"/>
    </source>
</evidence>
<dbReference type="Pfam" id="PF04234">
    <property type="entry name" value="CopC"/>
    <property type="match status" value="1"/>
</dbReference>
<keyword evidence="4" id="KW-0479">Metal-binding</keyword>
<evidence type="ECO:0000256" key="3">
    <source>
        <dbReference type="ARBA" id="ARBA00022692"/>
    </source>
</evidence>
<dbReference type="Gene3D" id="2.60.40.1220">
    <property type="match status" value="1"/>
</dbReference>
<dbReference type="EMBL" id="BMTF01000019">
    <property type="protein sequence ID" value="GGV91625.1"/>
    <property type="molecule type" value="Genomic_DNA"/>
</dbReference>
<dbReference type="InterPro" id="IPR014755">
    <property type="entry name" value="Cu-Rt/internalin_Ig-like"/>
</dbReference>
<keyword evidence="5" id="KW-0732">Signal</keyword>
<feature type="transmembrane region" description="Helical" evidence="10">
    <location>
        <begin position="331"/>
        <end position="350"/>
    </location>
</feature>
<evidence type="ECO:0000256" key="2">
    <source>
        <dbReference type="ARBA" id="ARBA00022475"/>
    </source>
</evidence>
<feature type="domain" description="Copper resistance protein D" evidence="12">
    <location>
        <begin position="357"/>
        <end position="425"/>
    </location>
</feature>
<keyword evidence="8 10" id="KW-0472">Membrane</keyword>
<reference evidence="14" key="1">
    <citation type="journal article" date="2019" name="Int. J. Syst. Evol. Microbiol.">
        <title>The Global Catalogue of Microorganisms (GCM) 10K type strain sequencing project: providing services to taxonomists for standard genome sequencing and annotation.</title>
        <authorList>
            <consortium name="The Broad Institute Genomics Platform"/>
            <consortium name="The Broad Institute Genome Sequencing Center for Infectious Disease"/>
            <person name="Wu L."/>
            <person name="Ma J."/>
        </authorList>
    </citation>
    <scope>NUCLEOTIDE SEQUENCE [LARGE SCALE GENOMIC DNA]</scope>
    <source>
        <strain evidence="14">JCM 4376</strain>
    </source>
</reference>
<dbReference type="Proteomes" id="UP000660675">
    <property type="component" value="Unassembled WGS sequence"/>
</dbReference>
<keyword evidence="6 10" id="KW-1133">Transmembrane helix</keyword>
<feature type="transmembrane region" description="Helical" evidence="10">
    <location>
        <begin position="256"/>
        <end position="277"/>
    </location>
</feature>
<protein>
    <submittedName>
        <fullName evidence="13">Transport integral membrane protein</fullName>
    </submittedName>
</protein>
<evidence type="ECO:0000256" key="6">
    <source>
        <dbReference type="ARBA" id="ARBA00022989"/>
    </source>
</evidence>
<evidence type="ECO:0000259" key="11">
    <source>
        <dbReference type="Pfam" id="PF04234"/>
    </source>
</evidence>
<feature type="region of interest" description="Disordered" evidence="9">
    <location>
        <begin position="428"/>
        <end position="484"/>
    </location>
</feature>
<dbReference type="PANTHER" id="PTHR34820">
    <property type="entry name" value="INNER MEMBRANE PROTEIN YEBZ"/>
    <property type="match status" value="1"/>
</dbReference>
<feature type="domain" description="CopC" evidence="11">
    <location>
        <begin position="48"/>
        <end position="146"/>
    </location>
</feature>
<organism evidence="13 14">
    <name type="scientific">Streptomyces gelaticus</name>
    <dbReference type="NCBI Taxonomy" id="285446"/>
    <lineage>
        <taxon>Bacteria</taxon>
        <taxon>Bacillati</taxon>
        <taxon>Actinomycetota</taxon>
        <taxon>Actinomycetes</taxon>
        <taxon>Kitasatosporales</taxon>
        <taxon>Streptomycetaceae</taxon>
        <taxon>Streptomyces</taxon>
    </lineage>
</organism>
<feature type="compositionally biased region" description="Low complexity" evidence="9">
    <location>
        <begin position="432"/>
        <end position="441"/>
    </location>
</feature>
<evidence type="ECO:0000256" key="5">
    <source>
        <dbReference type="ARBA" id="ARBA00022729"/>
    </source>
</evidence>
<dbReference type="InterPro" id="IPR008457">
    <property type="entry name" value="Cu-R_CopD_dom"/>
</dbReference>
<proteinExistence type="predicted"/>
<dbReference type="Pfam" id="PF05425">
    <property type="entry name" value="CopD"/>
    <property type="match status" value="1"/>
</dbReference>
<feature type="transmembrane region" description="Helical" evidence="10">
    <location>
        <begin position="175"/>
        <end position="195"/>
    </location>
</feature>
<feature type="transmembrane region" description="Helical" evidence="10">
    <location>
        <begin position="207"/>
        <end position="225"/>
    </location>
</feature>
<feature type="transmembrane region" description="Helical" evidence="10">
    <location>
        <begin position="289"/>
        <end position="311"/>
    </location>
</feature>
<keyword evidence="14" id="KW-1185">Reference proteome</keyword>
<sequence>MTATAPHFGPPPSTPATRRPLAAAALLAALVGMVFGLLLGGAGPASAHAALTGSDPQDGAVVATAPKEVTLTFSEQVALGDDSIRILDPTGKRADTGGAPRDLQSGSTVKYGMSLHSGLPDGTYTVAWQAVSADSHPISGAFTFSVGTPSKTAVALPTDQAGGGLVGALYDIARYAAYAGFILLVGGSAFVLACWQRGAGARPLQLLVARGWMTLTVATLAMLLLRNPYTGSGELADAFDLNGLKAVLDTKPGAALVSRLLLLGASALFIAVLFGAYAKREDAREKRDLTFGLAIGGTVIAAGIAGTWALAEHASAGIQPGIAMPVDVLHLLAVAAWLGGLTALLVALHRTPDIDATAVRRFSGVAFGSVLVLAATGIYQSWRQVGTWSALTGTAYGQLLLVKVGLVAVLIGIAWFSRRWTARLVTGGGGTATESATTGSESGDRDSAGGGKRSSAEAAEKAGAPVVSAPTAEDPARAAQLARQQAAVATAQKKRIRDADPDRSGLRRSVLAEVGVAVALLAVTTVLTSTEPARTEEEAARASTAATAPANEGPVSLKLPFDTGGENGKGTVRMEITPARTGANELHLWIDGSDGKAMDIPEVKVAFTLESKDIGPLPVVPARLAEGHWTADGVQIPMAGNWKVAVTVRTSDIDQTTIDKNVKIG</sequence>
<comment type="subcellular location">
    <subcellularLocation>
        <location evidence="1">Cell membrane</location>
        <topology evidence="1">Multi-pass membrane protein</topology>
    </subcellularLocation>
</comment>
<feature type="transmembrane region" description="Helical" evidence="10">
    <location>
        <begin position="394"/>
        <end position="416"/>
    </location>
</feature>
<dbReference type="RefSeq" id="WP_189546396.1">
    <property type="nucleotide sequence ID" value="NZ_BMTF01000019.1"/>
</dbReference>
<evidence type="ECO:0000256" key="10">
    <source>
        <dbReference type="SAM" id="Phobius"/>
    </source>
</evidence>
<dbReference type="PANTHER" id="PTHR34820:SF4">
    <property type="entry name" value="INNER MEMBRANE PROTEIN YEBZ"/>
    <property type="match status" value="1"/>
</dbReference>
<evidence type="ECO:0000256" key="4">
    <source>
        <dbReference type="ARBA" id="ARBA00022723"/>
    </source>
</evidence>
<name>A0ABQ2W6M6_9ACTN</name>
<dbReference type="InterPro" id="IPR007348">
    <property type="entry name" value="CopC_dom"/>
</dbReference>
<evidence type="ECO:0000256" key="7">
    <source>
        <dbReference type="ARBA" id="ARBA00023008"/>
    </source>
</evidence>
<keyword evidence="7" id="KW-0186">Copper</keyword>
<comment type="caution">
    <text evidence="13">The sequence shown here is derived from an EMBL/GenBank/DDBJ whole genome shotgun (WGS) entry which is preliminary data.</text>
</comment>